<feature type="binding site" evidence="8">
    <location>
        <position position="501"/>
    </location>
    <ligand>
        <name>Ca(2+)</name>
        <dbReference type="ChEBI" id="CHEBI:29108"/>
    </ligand>
</feature>
<dbReference type="InterPro" id="IPR015366">
    <property type="entry name" value="S53_propep"/>
</dbReference>
<feature type="binding site" evidence="8">
    <location>
        <position position="502"/>
    </location>
    <ligand>
        <name>Ca(2+)</name>
        <dbReference type="ChEBI" id="CHEBI:29108"/>
    </ligand>
</feature>
<keyword evidence="3 8" id="KW-0479">Metal-binding</keyword>
<dbReference type="GO" id="GO:0006508">
    <property type="term" value="P:proteolysis"/>
    <property type="evidence" value="ECO:0007669"/>
    <property type="project" value="UniProtKB-KW"/>
</dbReference>
<feature type="active site" description="Charge relay system" evidence="8">
    <location>
        <position position="264"/>
    </location>
</feature>
<dbReference type="HOGENOM" id="CLU_013783_3_1_1"/>
<comment type="cofactor">
    <cofactor evidence="8">
        <name>Ca(2+)</name>
        <dbReference type="ChEBI" id="CHEBI:29108"/>
    </cofactor>
    <text evidence="8">Binds 1 Ca(2+) ion per subunit.</text>
</comment>
<dbReference type="AlphaFoldDB" id="J4H0Z7"/>
<feature type="active site" description="Charge relay system" evidence="8">
    <location>
        <position position="268"/>
    </location>
</feature>
<dbReference type="PANTHER" id="PTHR14218">
    <property type="entry name" value="PROTEASE S8 TRIPEPTIDYL PEPTIDASE I CLN2"/>
    <property type="match status" value="1"/>
</dbReference>
<evidence type="ECO:0000256" key="5">
    <source>
        <dbReference type="ARBA" id="ARBA00022825"/>
    </source>
</evidence>
<dbReference type="SUPFAM" id="SSF52743">
    <property type="entry name" value="Subtilisin-like"/>
    <property type="match status" value="1"/>
</dbReference>
<dbReference type="PROSITE" id="PS51695">
    <property type="entry name" value="SEDOLISIN"/>
    <property type="match status" value="1"/>
</dbReference>
<dbReference type="GO" id="GO:0005576">
    <property type="term" value="C:extracellular region"/>
    <property type="evidence" value="ECO:0007669"/>
    <property type="project" value="UniProtKB-SubCell"/>
</dbReference>
<reference evidence="11 12" key="1">
    <citation type="journal article" date="2012" name="Appl. Environ. Microbiol.">
        <title>Short-read sequencing for genomic analysis of the brown rot fungus Fibroporia radiculosa.</title>
        <authorList>
            <person name="Tang J.D."/>
            <person name="Perkins A.D."/>
            <person name="Sonstegard T.S."/>
            <person name="Schroeder S.G."/>
            <person name="Burgess S.C."/>
            <person name="Diehl S.V."/>
        </authorList>
    </citation>
    <scope>NUCLEOTIDE SEQUENCE [LARGE SCALE GENOMIC DNA]</scope>
    <source>
        <strain evidence="11 12">TFFH 294</strain>
    </source>
</reference>
<dbReference type="Proteomes" id="UP000006352">
    <property type="component" value="Unassembled WGS sequence"/>
</dbReference>
<dbReference type="SMART" id="SM00944">
    <property type="entry name" value="Pro-kuma_activ"/>
    <property type="match status" value="1"/>
</dbReference>
<keyword evidence="2 8" id="KW-0645">Protease</keyword>
<dbReference type="OrthoDB" id="409122at2759"/>
<keyword evidence="4 8" id="KW-0378">Hydrolase</keyword>
<sequence length="564" mass="60554">MFLALFVAASLVQALGTRPPRVLQQHEVLGDAPAGYVLTRPALPESVLTLRLALTQSNISGLIDELYDVEEFVSPLSESITAVQTWLGENNLTSSVLSPAGDWVEIQVPVEEANTLLDANFSIFTHTDSGIQTTRTLGYSIPTDLLDHLDLIHPTVTFPHPYENGPKMGRSTMDWLLNTTSTPCANSSSIDPACLQYLYNIPSTPAVGNSSKLGVPAYVNFWANRTDLKTFLEIYRPDMNPSTTYAFQSIDNGTDPQNVNVSSEANLDTQYTVGLATDVPITFISVGGFDFPEALLNTAIFLLAQQSPPQVISDSYGYDENLVSQKLAYRLCNTYAQLGARGTSVLFGSGDGGVTGLYPNSSCTGFVPTFPSGCPFVTSIGGTVGFPQQAANFSGGGFSNYWGRPDYQSDAVSAYLRLLGNNNTGMYNISGRAFPDLATYAVDFEIVLDGEVRQIYGTSCASPTFASIVALLNDQLIAAGKPVLGFLNPFLYTKGVSALTDVVAGYNIGCGNSTGFYATVGWDPVRNNRSTILELYTLTLAQVTGLGTPDFVRLKNAVGLVDEE</sequence>
<feature type="active site" description="Charge relay system" evidence="8">
    <location>
        <position position="459"/>
    </location>
</feature>
<evidence type="ECO:0000256" key="8">
    <source>
        <dbReference type="PROSITE-ProRule" id="PRU01032"/>
    </source>
</evidence>
<dbReference type="GO" id="GO:0008240">
    <property type="term" value="F:tripeptidyl-peptidase activity"/>
    <property type="evidence" value="ECO:0007669"/>
    <property type="project" value="TreeGrafter"/>
</dbReference>
<feature type="domain" description="Peptidase S53" evidence="10">
    <location>
        <begin position="189"/>
        <end position="543"/>
    </location>
</feature>
<organism evidence="11 12">
    <name type="scientific">Fibroporia radiculosa</name>
    <dbReference type="NCBI Taxonomy" id="599839"/>
    <lineage>
        <taxon>Eukaryota</taxon>
        <taxon>Fungi</taxon>
        <taxon>Dikarya</taxon>
        <taxon>Basidiomycota</taxon>
        <taxon>Agaricomycotina</taxon>
        <taxon>Agaricomycetes</taxon>
        <taxon>Polyporales</taxon>
        <taxon>Fibroporiaceae</taxon>
        <taxon>Fibroporia</taxon>
    </lineage>
</organism>
<dbReference type="SUPFAM" id="SSF54897">
    <property type="entry name" value="Protease propeptides/inhibitors"/>
    <property type="match status" value="1"/>
</dbReference>
<feature type="binding site" evidence="8">
    <location>
        <position position="521"/>
    </location>
    <ligand>
        <name>Ca(2+)</name>
        <dbReference type="ChEBI" id="CHEBI:29108"/>
    </ligand>
</feature>
<dbReference type="CDD" id="cd04056">
    <property type="entry name" value="Peptidases_S53"/>
    <property type="match status" value="1"/>
</dbReference>
<dbReference type="EMBL" id="HE796921">
    <property type="protein sequence ID" value="CCL99219.1"/>
    <property type="molecule type" value="Genomic_DNA"/>
</dbReference>
<dbReference type="STRING" id="599839.J4H0Z7"/>
<evidence type="ECO:0000256" key="9">
    <source>
        <dbReference type="SAM" id="SignalP"/>
    </source>
</evidence>
<dbReference type="InterPro" id="IPR036852">
    <property type="entry name" value="Peptidase_S8/S53_dom_sf"/>
</dbReference>
<dbReference type="PANTHER" id="PTHR14218:SF15">
    <property type="entry name" value="TRIPEPTIDYL-PEPTIDASE 1"/>
    <property type="match status" value="1"/>
</dbReference>
<evidence type="ECO:0000313" key="11">
    <source>
        <dbReference type="EMBL" id="CCL99219.1"/>
    </source>
</evidence>
<comment type="subcellular location">
    <subcellularLocation>
        <location evidence="1">Secreted</location>
        <location evidence="1">Extracellular space</location>
    </subcellularLocation>
</comment>
<evidence type="ECO:0000313" key="12">
    <source>
        <dbReference type="Proteomes" id="UP000006352"/>
    </source>
</evidence>
<dbReference type="Gene3D" id="3.40.50.200">
    <property type="entry name" value="Peptidase S8/S53 domain"/>
    <property type="match status" value="1"/>
</dbReference>
<dbReference type="CDD" id="cd11377">
    <property type="entry name" value="Pro-peptidase_S53"/>
    <property type="match status" value="1"/>
</dbReference>
<evidence type="ECO:0000256" key="3">
    <source>
        <dbReference type="ARBA" id="ARBA00022723"/>
    </source>
</evidence>
<evidence type="ECO:0000256" key="7">
    <source>
        <dbReference type="ARBA" id="ARBA00023145"/>
    </source>
</evidence>
<keyword evidence="7" id="KW-0865">Zymogen</keyword>
<dbReference type="GeneID" id="24094130"/>
<name>J4H0Z7_9APHY</name>
<evidence type="ECO:0000256" key="1">
    <source>
        <dbReference type="ARBA" id="ARBA00004239"/>
    </source>
</evidence>
<feature type="chain" id="PRO_5003779091" description="Peptidase S53 domain-containing protein" evidence="9">
    <location>
        <begin position="17"/>
        <end position="564"/>
    </location>
</feature>
<keyword evidence="12" id="KW-1185">Reference proteome</keyword>
<dbReference type="GO" id="GO:0004252">
    <property type="term" value="F:serine-type endopeptidase activity"/>
    <property type="evidence" value="ECO:0007669"/>
    <property type="project" value="UniProtKB-UniRule"/>
</dbReference>
<feature type="binding site" evidence="8">
    <location>
        <position position="523"/>
    </location>
    <ligand>
        <name>Ca(2+)</name>
        <dbReference type="ChEBI" id="CHEBI:29108"/>
    </ligand>
</feature>
<evidence type="ECO:0000259" key="10">
    <source>
        <dbReference type="PROSITE" id="PS51695"/>
    </source>
</evidence>
<keyword evidence="5 8" id="KW-0720">Serine protease</keyword>
<dbReference type="InParanoid" id="J4H0Z7"/>
<keyword evidence="6 8" id="KW-0106">Calcium</keyword>
<protein>
    <recommendedName>
        <fullName evidence="10">Peptidase S53 domain-containing protein</fullName>
    </recommendedName>
</protein>
<evidence type="ECO:0000256" key="2">
    <source>
        <dbReference type="ARBA" id="ARBA00022670"/>
    </source>
</evidence>
<keyword evidence="9" id="KW-0732">Signal</keyword>
<proteinExistence type="predicted"/>
<feature type="signal peptide" evidence="9">
    <location>
        <begin position="1"/>
        <end position="16"/>
    </location>
</feature>
<dbReference type="RefSeq" id="XP_012178502.1">
    <property type="nucleotide sequence ID" value="XM_012323112.1"/>
</dbReference>
<accession>J4H0Z7</accession>
<dbReference type="InterPro" id="IPR050819">
    <property type="entry name" value="Tripeptidyl-peptidase_I"/>
</dbReference>
<dbReference type="Pfam" id="PF09286">
    <property type="entry name" value="Pro-kuma_activ"/>
    <property type="match status" value="1"/>
</dbReference>
<evidence type="ECO:0000256" key="6">
    <source>
        <dbReference type="ARBA" id="ARBA00022837"/>
    </source>
</evidence>
<evidence type="ECO:0000256" key="4">
    <source>
        <dbReference type="ARBA" id="ARBA00022801"/>
    </source>
</evidence>
<dbReference type="InterPro" id="IPR030400">
    <property type="entry name" value="Sedolisin_dom"/>
</dbReference>
<dbReference type="GO" id="GO:0046872">
    <property type="term" value="F:metal ion binding"/>
    <property type="evidence" value="ECO:0007669"/>
    <property type="project" value="UniProtKB-UniRule"/>
</dbReference>
<gene>
    <name evidence="11" type="ORF">FIBRA_01234</name>
</gene>